<evidence type="ECO:0000313" key="2">
    <source>
        <dbReference type="EMBL" id="KJE89482.1"/>
    </source>
</evidence>
<feature type="compositionally biased region" description="Low complexity" evidence="1">
    <location>
        <begin position="89"/>
        <end position="109"/>
    </location>
</feature>
<dbReference type="InParanoid" id="A0A0D2VHR2"/>
<gene>
    <name evidence="2" type="ORF">CAOG_000944</name>
</gene>
<dbReference type="AlphaFoldDB" id="A0A0D2VHR2"/>
<feature type="region of interest" description="Disordered" evidence="1">
    <location>
        <begin position="54"/>
        <end position="160"/>
    </location>
</feature>
<sequence>MLRLSRAPIGMGSSQGQSAAVAVVACASAAVAARALSLYGGRAAVRRTLYKGKEHAQQTSQERNAHALDAQTQQEQYQARTSKPKQEQQRQQQPKQPEQQPQQQQQQPRPFAPSSSYQERLSSGLRRRQAGAEAEQFGRNKTSFMTGVHGLATPSSLPQRKHPLYRMFNEEDQKEEAEREAIERDAKARAAKHQFVLPRQRQFVPYQPINRNAEDVAAAKPHVFASNYVMDDYARTMIVRLYKSDPRTWTLRALSQRFNISRNRVQAILQLAALTPKPFTASLDTEPWIPHDLDHFRADSAWIPGDMLLNTPAFLKAVAINALRDMRELGHSIGDIPALHKAVESGNTERVQSRFDRDDRFATDLLVELYEKHASTLPPLREVAPRLNDHITPPKLDFTTTSDLPTSSAVLLRVSDPAAISFTNFWPSSTLGNAADSSEWEDIHSFEDSDSPDEVAEATSNVDPESAEADLESEEACLESEEDVEAEHELLGSRPVVANMDAEQLTEIEEMEEDDMHFMVQLERNMRDVRLAHARRYGNTLEPHSFAPLNDTSTLPPGADGRNIDYVSYPSFVLADDASFVQTVRAASNPRPISFAEDHDFANPLNLQSQTLATRALGAHRHPITFVNTSKRQDKRRREWRQYNPETEAYVPDFRARKRITIAERDGSLRTATGNEAVVAQHLVYPAFRRTLRSVLPANLPHPDDLPVA</sequence>
<dbReference type="OrthoDB" id="10052321at2759"/>
<dbReference type="Proteomes" id="UP000008743">
    <property type="component" value="Unassembled WGS sequence"/>
</dbReference>
<evidence type="ECO:0000256" key="1">
    <source>
        <dbReference type="SAM" id="MobiDB-lite"/>
    </source>
</evidence>
<dbReference type="Pfam" id="PF12298">
    <property type="entry name" value="Bot1p"/>
    <property type="match status" value="1"/>
</dbReference>
<dbReference type="EMBL" id="KE346360">
    <property type="protein sequence ID" value="KJE89482.1"/>
    <property type="molecule type" value="Genomic_DNA"/>
</dbReference>
<proteinExistence type="predicted"/>
<dbReference type="RefSeq" id="XP_004365815.2">
    <property type="nucleotide sequence ID" value="XM_004365758.2"/>
</dbReference>
<name>A0A0D2VHR2_CAPO3</name>
<protein>
    <submittedName>
        <fullName evidence="2">Uncharacterized protein</fullName>
    </submittedName>
</protein>
<evidence type="ECO:0000313" key="3">
    <source>
        <dbReference type="Proteomes" id="UP000008743"/>
    </source>
</evidence>
<reference evidence="3" key="1">
    <citation type="submission" date="2011-02" db="EMBL/GenBank/DDBJ databases">
        <title>The Genome Sequence of Capsaspora owczarzaki ATCC 30864.</title>
        <authorList>
            <person name="Russ C."/>
            <person name="Cuomo C."/>
            <person name="Burger G."/>
            <person name="Gray M.W."/>
            <person name="Holland P.W.H."/>
            <person name="King N."/>
            <person name="Lang F.B.F."/>
            <person name="Roger A.J."/>
            <person name="Ruiz-Trillo I."/>
            <person name="Young S.K."/>
            <person name="Zeng Q."/>
            <person name="Gargeya S."/>
            <person name="Alvarado L."/>
            <person name="Berlin A."/>
            <person name="Chapman S.B."/>
            <person name="Chen Z."/>
            <person name="Freedman E."/>
            <person name="Gellesch M."/>
            <person name="Goldberg J."/>
            <person name="Griggs A."/>
            <person name="Gujja S."/>
            <person name="Heilman E."/>
            <person name="Heiman D."/>
            <person name="Howarth C."/>
            <person name="Mehta T."/>
            <person name="Neiman D."/>
            <person name="Pearson M."/>
            <person name="Roberts A."/>
            <person name="Saif S."/>
            <person name="Shea T."/>
            <person name="Shenoy N."/>
            <person name="Sisk P."/>
            <person name="Stolte C."/>
            <person name="Sykes S."/>
            <person name="White J."/>
            <person name="Yandava C."/>
            <person name="Haas B."/>
            <person name="Nusbaum C."/>
            <person name="Birren B."/>
        </authorList>
    </citation>
    <scope>NUCLEOTIDE SEQUENCE</scope>
    <source>
        <strain evidence="3">ATCC 30864</strain>
    </source>
</reference>
<feature type="region of interest" description="Disordered" evidence="1">
    <location>
        <begin position="444"/>
        <end position="468"/>
    </location>
</feature>
<accession>A0A0D2VHR2</accession>
<keyword evidence="3" id="KW-1185">Reference proteome</keyword>
<organism evidence="2 3">
    <name type="scientific">Capsaspora owczarzaki (strain ATCC 30864)</name>
    <dbReference type="NCBI Taxonomy" id="595528"/>
    <lineage>
        <taxon>Eukaryota</taxon>
        <taxon>Filasterea</taxon>
        <taxon>Capsaspora</taxon>
    </lineage>
</organism>
<dbReference type="PROSITE" id="PS51257">
    <property type="entry name" value="PROKAR_LIPOPROTEIN"/>
    <property type="match status" value="1"/>
</dbReference>
<feature type="compositionally biased region" description="Polar residues" evidence="1">
    <location>
        <begin position="70"/>
        <end position="81"/>
    </location>
</feature>